<comment type="caution">
    <text evidence="2">The sequence shown here is derived from an EMBL/GenBank/DDBJ whole genome shotgun (WGS) entry which is preliminary data.</text>
</comment>
<reference evidence="2" key="1">
    <citation type="submission" date="2020-01" db="EMBL/GenBank/DDBJ databases">
        <authorList>
            <person name="Rat A."/>
        </authorList>
    </citation>
    <scope>NUCLEOTIDE SEQUENCE</scope>
    <source>
        <strain evidence="2">LMG 31231</strain>
    </source>
</reference>
<dbReference type="EMBL" id="JAAEDM010000012">
    <property type="protein sequence ID" value="MBR0670935.1"/>
    <property type="molecule type" value="Genomic_DNA"/>
</dbReference>
<dbReference type="PANTHER" id="PTHR22916">
    <property type="entry name" value="GLYCOSYLTRANSFERASE"/>
    <property type="match status" value="1"/>
</dbReference>
<dbReference type="Proteomes" id="UP001138751">
    <property type="component" value="Unassembled WGS sequence"/>
</dbReference>
<name>A0A9X9WUV6_9PROT</name>
<sequence>MTTRPRITVAVPNYNTAHWLPGAIDSVLAQRFADFELLVLDNASTDDSLAVVARYDDPRIVCHVNERNLGFAGNIRVGCERARGDYVIFLGTDDILLPDFLDEMVAFLDAEPGCSMVHGAAAWIDAEGRRFGRSDPGWARITPGAEAMLGAFRDGFCFTTMVMRTAAIRATGPFDERWREVIDLWLFCRMCLAGDIGHLDRILVEYRIHPQAMSQVMGRSNLMFRRQLAAARECFAWPGTAAIGAAHHLREAELQCARTAFEVLHTSRGEGYGRYFASMAEILREVPAVLLRPATWARIGFGLLPRPAIEALARLRARRAVARQDA</sequence>
<feature type="domain" description="Glycosyltransferase 2-like" evidence="1">
    <location>
        <begin position="8"/>
        <end position="142"/>
    </location>
</feature>
<keyword evidence="3" id="KW-1185">Reference proteome</keyword>
<organism evidence="2 3">
    <name type="scientific">Neoroseomonas soli</name>
    <dbReference type="NCBI Taxonomy" id="1081025"/>
    <lineage>
        <taxon>Bacteria</taxon>
        <taxon>Pseudomonadati</taxon>
        <taxon>Pseudomonadota</taxon>
        <taxon>Alphaproteobacteria</taxon>
        <taxon>Acetobacterales</taxon>
        <taxon>Acetobacteraceae</taxon>
        <taxon>Neoroseomonas</taxon>
    </lineage>
</organism>
<proteinExistence type="predicted"/>
<evidence type="ECO:0000313" key="2">
    <source>
        <dbReference type="EMBL" id="MBR0670935.1"/>
    </source>
</evidence>
<dbReference type="PANTHER" id="PTHR22916:SF3">
    <property type="entry name" value="UDP-GLCNAC:BETAGAL BETA-1,3-N-ACETYLGLUCOSAMINYLTRANSFERASE-LIKE PROTEIN 1"/>
    <property type="match status" value="1"/>
</dbReference>
<dbReference type="Gene3D" id="3.90.550.10">
    <property type="entry name" value="Spore Coat Polysaccharide Biosynthesis Protein SpsA, Chain A"/>
    <property type="match status" value="1"/>
</dbReference>
<protein>
    <submittedName>
        <fullName evidence="2">Glycosyltransferase</fullName>
    </submittedName>
</protein>
<accession>A0A9X9WUV6</accession>
<gene>
    <name evidence="2" type="ORF">GXW76_07105</name>
</gene>
<evidence type="ECO:0000259" key="1">
    <source>
        <dbReference type="Pfam" id="PF00535"/>
    </source>
</evidence>
<dbReference type="RefSeq" id="WP_211861311.1">
    <property type="nucleotide sequence ID" value="NZ_JAAEDM010000012.1"/>
</dbReference>
<dbReference type="Pfam" id="PF00535">
    <property type="entry name" value="Glycos_transf_2"/>
    <property type="match status" value="1"/>
</dbReference>
<reference evidence="2" key="2">
    <citation type="journal article" date="2021" name="Syst. Appl. Microbiol.">
        <title>Roseomonas hellenica sp. nov., isolated from roots of wild-growing Alkanna tinctoria.</title>
        <authorList>
            <person name="Rat A."/>
            <person name="Naranjo H.D."/>
            <person name="Lebbe L."/>
            <person name="Cnockaert M."/>
            <person name="Krigas N."/>
            <person name="Grigoriadou K."/>
            <person name="Maloupa E."/>
            <person name="Willems A."/>
        </authorList>
    </citation>
    <scope>NUCLEOTIDE SEQUENCE</scope>
    <source>
        <strain evidence="2">LMG 31231</strain>
    </source>
</reference>
<dbReference type="InterPro" id="IPR001173">
    <property type="entry name" value="Glyco_trans_2-like"/>
</dbReference>
<dbReference type="AlphaFoldDB" id="A0A9X9WUV6"/>
<dbReference type="GO" id="GO:0016758">
    <property type="term" value="F:hexosyltransferase activity"/>
    <property type="evidence" value="ECO:0007669"/>
    <property type="project" value="UniProtKB-ARBA"/>
</dbReference>
<dbReference type="InterPro" id="IPR029044">
    <property type="entry name" value="Nucleotide-diphossugar_trans"/>
</dbReference>
<evidence type="ECO:0000313" key="3">
    <source>
        <dbReference type="Proteomes" id="UP001138751"/>
    </source>
</evidence>
<dbReference type="SUPFAM" id="SSF53448">
    <property type="entry name" value="Nucleotide-diphospho-sugar transferases"/>
    <property type="match status" value="1"/>
</dbReference>